<protein>
    <submittedName>
        <fullName evidence="2">Putative Glutamate receptor-like 79</fullName>
    </submittedName>
</protein>
<evidence type="ECO:0000313" key="3">
    <source>
        <dbReference type="Proteomes" id="UP000747542"/>
    </source>
</evidence>
<sequence>MDWQLFTRLTVTQLSHRTSMERRRTTKPTALAERNGFVKMWKEGKSLHAIARETGVSVTTVFRWINRWLREGNVNVKPRGNRPRSSQAEGHSAISNAVLFHPTPPEDKSDIQKSHYEELQKYPPQHFLNFLEREACHSQYAYINYLKLHVQLHNLRSEIEHLNYFFMNCNANLVTENLLARMNNVCVPDVGGSEGDVKPPEECIESYSHTREEIQNSASIVPQ</sequence>
<evidence type="ECO:0000256" key="1">
    <source>
        <dbReference type="ARBA" id="ARBA00004123"/>
    </source>
</evidence>
<gene>
    <name evidence="2" type="primary">Glrk-L79</name>
    <name evidence="2" type="ORF">Hamer_G024648</name>
</gene>
<dbReference type="Gene3D" id="1.10.10.10">
    <property type="entry name" value="Winged helix-like DNA-binding domain superfamily/Winged helix DNA-binding domain"/>
    <property type="match status" value="1"/>
</dbReference>
<dbReference type="EMBL" id="JAHLQT010037054">
    <property type="protein sequence ID" value="KAG7157645.1"/>
    <property type="molecule type" value="Genomic_DNA"/>
</dbReference>
<evidence type="ECO:0000313" key="2">
    <source>
        <dbReference type="EMBL" id="KAG7157645.1"/>
    </source>
</evidence>
<dbReference type="AlphaFoldDB" id="A0A8J5JLC0"/>
<organism evidence="2 3">
    <name type="scientific">Homarus americanus</name>
    <name type="common">American lobster</name>
    <dbReference type="NCBI Taxonomy" id="6706"/>
    <lineage>
        <taxon>Eukaryota</taxon>
        <taxon>Metazoa</taxon>
        <taxon>Ecdysozoa</taxon>
        <taxon>Arthropoda</taxon>
        <taxon>Crustacea</taxon>
        <taxon>Multicrustacea</taxon>
        <taxon>Malacostraca</taxon>
        <taxon>Eumalacostraca</taxon>
        <taxon>Eucarida</taxon>
        <taxon>Decapoda</taxon>
        <taxon>Pleocyemata</taxon>
        <taxon>Astacidea</taxon>
        <taxon>Nephropoidea</taxon>
        <taxon>Nephropidae</taxon>
        <taxon>Homarus</taxon>
    </lineage>
</organism>
<comment type="caution">
    <text evidence="2">The sequence shown here is derived from an EMBL/GenBank/DDBJ whole genome shotgun (WGS) entry which is preliminary data.</text>
</comment>
<dbReference type="Pfam" id="PF13384">
    <property type="entry name" value="HTH_23"/>
    <property type="match status" value="1"/>
</dbReference>
<accession>A0A8J5JLC0</accession>
<reference evidence="2" key="1">
    <citation type="journal article" date="2021" name="Sci. Adv.">
        <title>The American lobster genome reveals insights on longevity, neural, and immune adaptations.</title>
        <authorList>
            <person name="Polinski J.M."/>
            <person name="Zimin A.V."/>
            <person name="Clark K.F."/>
            <person name="Kohn A.B."/>
            <person name="Sadowski N."/>
            <person name="Timp W."/>
            <person name="Ptitsyn A."/>
            <person name="Khanna P."/>
            <person name="Romanova D.Y."/>
            <person name="Williams P."/>
            <person name="Greenwood S.J."/>
            <person name="Moroz L.L."/>
            <person name="Walt D.R."/>
            <person name="Bodnar A.G."/>
        </authorList>
    </citation>
    <scope>NUCLEOTIDE SEQUENCE</scope>
    <source>
        <strain evidence="2">GMGI-L3</strain>
    </source>
</reference>
<dbReference type="Proteomes" id="UP000747542">
    <property type="component" value="Unassembled WGS sequence"/>
</dbReference>
<keyword evidence="3" id="KW-1185">Reference proteome</keyword>
<comment type="subcellular location">
    <subcellularLocation>
        <location evidence="1">Nucleus</location>
    </subcellularLocation>
</comment>
<dbReference type="InterPro" id="IPR009057">
    <property type="entry name" value="Homeodomain-like_sf"/>
</dbReference>
<dbReference type="SUPFAM" id="SSF46689">
    <property type="entry name" value="Homeodomain-like"/>
    <property type="match status" value="1"/>
</dbReference>
<dbReference type="InterPro" id="IPR036388">
    <property type="entry name" value="WH-like_DNA-bd_sf"/>
</dbReference>
<name>A0A8J5JLC0_HOMAM</name>
<proteinExistence type="predicted"/>
<dbReference type="GO" id="GO:0005634">
    <property type="term" value="C:nucleus"/>
    <property type="evidence" value="ECO:0007669"/>
    <property type="project" value="UniProtKB-SubCell"/>
</dbReference>
<keyword evidence="2" id="KW-0675">Receptor</keyword>